<comment type="caution">
    <text evidence="2">The sequence shown here is derived from an EMBL/GenBank/DDBJ whole genome shotgun (WGS) entry which is preliminary data.</text>
</comment>
<feature type="region of interest" description="Disordered" evidence="1">
    <location>
        <begin position="1"/>
        <end position="101"/>
    </location>
</feature>
<dbReference type="Proteomes" id="UP001331515">
    <property type="component" value="Unassembled WGS sequence"/>
</dbReference>
<sequence length="101" mass="11550">MWQRTSKQTPRREPPGKLPANPAKTALREVERRQQNGGGCSLWDGNGTCKEYKERRSGVSPTLSRRRHEGTTRAGSTPTHRRIKEERQHSHQGLDVQNFCT</sequence>
<accession>A0AAN8DZD6</accession>
<keyword evidence="3" id="KW-1185">Reference proteome</keyword>
<evidence type="ECO:0000313" key="3">
    <source>
        <dbReference type="Proteomes" id="UP001331515"/>
    </source>
</evidence>
<reference evidence="2 3" key="1">
    <citation type="journal article" date="2023" name="Mol. Biol. Evol.">
        <title>Genomics of Secondarily Temperate Adaptation in the Only Non-Antarctic Icefish.</title>
        <authorList>
            <person name="Rivera-Colon A.G."/>
            <person name="Rayamajhi N."/>
            <person name="Minhas B.F."/>
            <person name="Madrigal G."/>
            <person name="Bilyk K.T."/>
            <person name="Yoon V."/>
            <person name="Hune M."/>
            <person name="Gregory S."/>
            <person name="Cheng C.H.C."/>
            <person name="Catchen J.M."/>
        </authorList>
    </citation>
    <scope>NUCLEOTIDE SEQUENCE [LARGE SCALE GENOMIC DNA]</scope>
    <source>
        <tissue evidence="2">White muscle</tissue>
    </source>
</reference>
<dbReference type="EMBL" id="JAURVH010001519">
    <property type="protein sequence ID" value="KAK5927103.1"/>
    <property type="molecule type" value="Genomic_DNA"/>
</dbReference>
<protein>
    <submittedName>
        <fullName evidence="2">Uncharacterized protein</fullName>
    </submittedName>
</protein>
<name>A0AAN8DZD6_CHAGU</name>
<organism evidence="2 3">
    <name type="scientific">Champsocephalus gunnari</name>
    <name type="common">Mackerel icefish</name>
    <dbReference type="NCBI Taxonomy" id="52237"/>
    <lineage>
        <taxon>Eukaryota</taxon>
        <taxon>Metazoa</taxon>
        <taxon>Chordata</taxon>
        <taxon>Craniata</taxon>
        <taxon>Vertebrata</taxon>
        <taxon>Euteleostomi</taxon>
        <taxon>Actinopterygii</taxon>
        <taxon>Neopterygii</taxon>
        <taxon>Teleostei</taxon>
        <taxon>Neoteleostei</taxon>
        <taxon>Acanthomorphata</taxon>
        <taxon>Eupercaria</taxon>
        <taxon>Perciformes</taxon>
        <taxon>Notothenioidei</taxon>
        <taxon>Channichthyidae</taxon>
        <taxon>Champsocephalus</taxon>
    </lineage>
</organism>
<gene>
    <name evidence="2" type="ORF">CgunFtcFv8_022625</name>
</gene>
<proteinExistence type="predicted"/>
<evidence type="ECO:0000256" key="1">
    <source>
        <dbReference type="SAM" id="MobiDB-lite"/>
    </source>
</evidence>
<dbReference type="AlphaFoldDB" id="A0AAN8DZD6"/>
<evidence type="ECO:0000313" key="2">
    <source>
        <dbReference type="EMBL" id="KAK5927103.1"/>
    </source>
</evidence>